<protein>
    <submittedName>
        <fullName evidence="6">Restriction endonuclease subunit S</fullName>
        <ecNumber evidence="6">3.1.21.-</ecNumber>
    </submittedName>
</protein>
<keyword evidence="6" id="KW-0378">Hydrolase</keyword>
<organism evidence="6 7">
    <name type="scientific">Shewanella zhuhaiensis</name>
    <dbReference type="NCBI Taxonomy" id="2919576"/>
    <lineage>
        <taxon>Bacteria</taxon>
        <taxon>Pseudomonadati</taxon>
        <taxon>Pseudomonadota</taxon>
        <taxon>Gammaproteobacteria</taxon>
        <taxon>Alteromonadales</taxon>
        <taxon>Shewanellaceae</taxon>
        <taxon>Shewanella</taxon>
    </lineage>
</organism>
<dbReference type="GO" id="GO:0003677">
    <property type="term" value="F:DNA binding"/>
    <property type="evidence" value="ECO:0007669"/>
    <property type="project" value="UniProtKB-KW"/>
</dbReference>
<keyword evidence="6" id="KW-0540">Nuclease</keyword>
<dbReference type="GO" id="GO:0016787">
    <property type="term" value="F:hydrolase activity"/>
    <property type="evidence" value="ECO:0007669"/>
    <property type="project" value="UniProtKB-KW"/>
</dbReference>
<sequence>MVPKGWDIVSFGSLAEFRNGLNYSKSDSGESIKIIGVADFKDNFELGSFESLETISVANKVKNTDLIQSGDLLFVRSNGNKALIGRCLFFPSVTEKLSFSGFTIRGRVVADSALPNYLAVLSRSSLVKQQFSKSGGGTNISNLSQQILSDIVVPLPPLPEQRKIAQILSTWDRAITATEKLVETSKQQKKALMQQLLTGKKRLLNPETGKAFEGAWDTVQLSELFSRLTEKNNGQSTNVVTISAQHGLIRQEEFFKKSVASETLDNYFILRKGQFAYNKSYSNGYPMGAIKRLNRYEDGVVTSLYICFEIKDEQATSSCFMEQYFESGLLNKGLTQVAAEGGRAHGLLNVKPSDFMALAMKVPAVSEQNQIAKVLTAADKEVATIERKLNQLKEEKKALMQQLLTGKRRVITELQEGDITEWK</sequence>
<reference evidence="6 7" key="1">
    <citation type="submission" date="2022-02" db="EMBL/GenBank/DDBJ databases">
        <title>The genome sequence of Shewanella sp. 3B26.</title>
        <authorList>
            <person name="Du J."/>
        </authorList>
    </citation>
    <scope>NUCLEOTIDE SEQUENCE [LARGE SCALE GENOMIC DNA]</scope>
    <source>
        <strain evidence="6 7">3B26</strain>
    </source>
</reference>
<dbReference type="InterPro" id="IPR044946">
    <property type="entry name" value="Restrct_endonuc_typeI_TRD_sf"/>
</dbReference>
<dbReference type="InterPro" id="IPR000055">
    <property type="entry name" value="Restrct_endonuc_typeI_TRD"/>
</dbReference>
<comment type="similarity">
    <text evidence="1">Belongs to the type-I restriction system S methylase family.</text>
</comment>
<evidence type="ECO:0000259" key="5">
    <source>
        <dbReference type="Pfam" id="PF01420"/>
    </source>
</evidence>
<keyword evidence="2" id="KW-0680">Restriction system</keyword>
<keyword evidence="7" id="KW-1185">Reference proteome</keyword>
<dbReference type="CDD" id="cd17517">
    <property type="entry name" value="RMtype1_S_EcoKI_StySPI-TRD2-CR2_like"/>
    <property type="match status" value="1"/>
</dbReference>
<evidence type="ECO:0000313" key="6">
    <source>
        <dbReference type="EMBL" id="MCH4296126.1"/>
    </source>
</evidence>
<dbReference type="EC" id="3.1.21.-" evidence="6"/>
<accession>A0AAJ1BJP3</accession>
<gene>
    <name evidence="6" type="ORF">MJ923_17590</name>
</gene>
<dbReference type="AlphaFoldDB" id="A0AAJ1BJP3"/>
<dbReference type="Pfam" id="PF01420">
    <property type="entry name" value="Methylase_S"/>
    <property type="match status" value="1"/>
</dbReference>
<dbReference type="PANTHER" id="PTHR30408">
    <property type="entry name" value="TYPE-1 RESTRICTION ENZYME ECOKI SPECIFICITY PROTEIN"/>
    <property type="match status" value="1"/>
</dbReference>
<dbReference type="GO" id="GO:0009307">
    <property type="term" value="P:DNA restriction-modification system"/>
    <property type="evidence" value="ECO:0007669"/>
    <property type="project" value="UniProtKB-KW"/>
</dbReference>
<comment type="caution">
    <text evidence="6">The sequence shown here is derived from an EMBL/GenBank/DDBJ whole genome shotgun (WGS) entry which is preliminary data.</text>
</comment>
<evidence type="ECO:0000313" key="7">
    <source>
        <dbReference type="Proteomes" id="UP001297581"/>
    </source>
</evidence>
<dbReference type="RefSeq" id="WP_240592205.1">
    <property type="nucleotide sequence ID" value="NZ_JAKUDL010000007.1"/>
</dbReference>
<keyword evidence="3" id="KW-0238">DNA-binding</keyword>
<dbReference type="Proteomes" id="UP001297581">
    <property type="component" value="Unassembled WGS sequence"/>
</dbReference>
<dbReference type="EMBL" id="JAKUDL010000007">
    <property type="protein sequence ID" value="MCH4296126.1"/>
    <property type="molecule type" value="Genomic_DNA"/>
</dbReference>
<evidence type="ECO:0000256" key="1">
    <source>
        <dbReference type="ARBA" id="ARBA00010923"/>
    </source>
</evidence>
<name>A0AAJ1BJP3_9GAMM</name>
<feature type="coiled-coil region" evidence="4">
    <location>
        <begin position="375"/>
        <end position="409"/>
    </location>
</feature>
<evidence type="ECO:0000256" key="2">
    <source>
        <dbReference type="ARBA" id="ARBA00022747"/>
    </source>
</evidence>
<proteinExistence type="inferred from homology"/>
<dbReference type="SUPFAM" id="SSF116734">
    <property type="entry name" value="DNA methylase specificity domain"/>
    <property type="match status" value="2"/>
</dbReference>
<dbReference type="InterPro" id="IPR052021">
    <property type="entry name" value="Type-I_RS_S_subunit"/>
</dbReference>
<feature type="domain" description="Type I restriction modification DNA specificity" evidence="5">
    <location>
        <begin position="3"/>
        <end position="179"/>
    </location>
</feature>
<dbReference type="GO" id="GO:0004519">
    <property type="term" value="F:endonuclease activity"/>
    <property type="evidence" value="ECO:0007669"/>
    <property type="project" value="UniProtKB-KW"/>
</dbReference>
<dbReference type="Gene3D" id="1.10.287.1120">
    <property type="entry name" value="Bipartite methylase S protein"/>
    <property type="match status" value="1"/>
</dbReference>
<evidence type="ECO:0000256" key="3">
    <source>
        <dbReference type="ARBA" id="ARBA00023125"/>
    </source>
</evidence>
<dbReference type="Gene3D" id="3.90.220.20">
    <property type="entry name" value="DNA methylase specificity domains"/>
    <property type="match status" value="2"/>
</dbReference>
<dbReference type="PANTHER" id="PTHR30408:SF12">
    <property type="entry name" value="TYPE I RESTRICTION ENZYME MJAVIII SPECIFICITY SUBUNIT"/>
    <property type="match status" value="1"/>
</dbReference>
<keyword evidence="6" id="KW-0255">Endonuclease</keyword>
<keyword evidence="4" id="KW-0175">Coiled coil</keyword>
<evidence type="ECO:0000256" key="4">
    <source>
        <dbReference type="SAM" id="Coils"/>
    </source>
</evidence>